<dbReference type="Gene3D" id="3.50.50.60">
    <property type="entry name" value="FAD/NAD(P)-binding domain"/>
    <property type="match status" value="1"/>
</dbReference>
<dbReference type="PANTHER" id="PTHR46496">
    <property type="match status" value="1"/>
</dbReference>
<evidence type="ECO:0000259" key="5">
    <source>
        <dbReference type="Pfam" id="PF01494"/>
    </source>
</evidence>
<evidence type="ECO:0000256" key="1">
    <source>
        <dbReference type="ARBA" id="ARBA00001974"/>
    </source>
</evidence>
<sequence>MRSAVIAGGGIGGLTAAIALTRAGWQVEVLEQAAGFSEVGAGLTVWPNALRALDHIGLGDRVRAVGKIEAAGGICDAQGKWLVRSDTAELDRRFGPSVALHRKNLLKVLEDAVPQGVLRTNTRVIRAHVDNGGVVVEHTQGESRAELLVGADGIHSVVRRQFWPRSAPVYAGSTAWRMILDRTGAERLAVGAEFWGRGEEFGVLQLPNEQVYMFAGAVSPAGGTSPDGELAELLRRFGNWADPIRELLPRVRPEDVLRHDLYYVPKLRSYVHGPVVLIGDAAHAMLPNLGQGGCQAIEDAVTLPLVDRYDSLRRKRTQSIARMSFVAGRVGMARSALAVTLRNNVVSLVPASAMIRSSARMFDWQPSG</sequence>
<accession>A0A4R2JQM4</accession>
<keyword evidence="7" id="KW-1185">Reference proteome</keyword>
<evidence type="ECO:0000256" key="3">
    <source>
        <dbReference type="ARBA" id="ARBA00022827"/>
    </source>
</evidence>
<proteinExistence type="predicted"/>
<gene>
    <name evidence="6" type="ORF">EV192_102670</name>
</gene>
<keyword evidence="2" id="KW-0285">Flavoprotein</keyword>
<keyword evidence="4" id="KW-0560">Oxidoreductase</keyword>
<dbReference type="GO" id="GO:0071949">
    <property type="term" value="F:FAD binding"/>
    <property type="evidence" value="ECO:0007669"/>
    <property type="project" value="InterPro"/>
</dbReference>
<evidence type="ECO:0000256" key="2">
    <source>
        <dbReference type="ARBA" id="ARBA00022630"/>
    </source>
</evidence>
<dbReference type="RefSeq" id="WP_132114367.1">
    <property type="nucleotide sequence ID" value="NZ_SLWS01000002.1"/>
</dbReference>
<dbReference type="AlphaFoldDB" id="A0A4R2JQM4"/>
<dbReference type="PANTHER" id="PTHR46496:SF1">
    <property type="entry name" value="ZEAXANTHIN EPOXIDASE, CHLOROPLASTIC"/>
    <property type="match status" value="1"/>
</dbReference>
<feature type="domain" description="FAD-binding" evidence="5">
    <location>
        <begin position="4"/>
        <end position="303"/>
    </location>
</feature>
<dbReference type="GO" id="GO:0016491">
    <property type="term" value="F:oxidoreductase activity"/>
    <property type="evidence" value="ECO:0007669"/>
    <property type="project" value="UniProtKB-KW"/>
</dbReference>
<evidence type="ECO:0000313" key="6">
    <source>
        <dbReference type="EMBL" id="TCO62531.1"/>
    </source>
</evidence>
<dbReference type="InterPro" id="IPR036188">
    <property type="entry name" value="FAD/NAD-bd_sf"/>
</dbReference>
<protein>
    <submittedName>
        <fullName evidence="6">2-polyprenyl-6-methoxyphenol hydroxylase-like FAD-dependent oxidoreductase</fullName>
    </submittedName>
</protein>
<evidence type="ECO:0000313" key="7">
    <source>
        <dbReference type="Proteomes" id="UP000295680"/>
    </source>
</evidence>
<comment type="cofactor">
    <cofactor evidence="1">
        <name>FAD</name>
        <dbReference type="ChEBI" id="CHEBI:57692"/>
    </cofactor>
</comment>
<dbReference type="Pfam" id="PF01494">
    <property type="entry name" value="FAD_binding_3"/>
    <property type="match status" value="1"/>
</dbReference>
<dbReference type="Proteomes" id="UP000295680">
    <property type="component" value="Unassembled WGS sequence"/>
</dbReference>
<dbReference type="InterPro" id="IPR002938">
    <property type="entry name" value="FAD-bd"/>
</dbReference>
<reference evidence="6 7" key="1">
    <citation type="submission" date="2019-03" db="EMBL/GenBank/DDBJ databases">
        <title>Genomic Encyclopedia of Type Strains, Phase IV (KMG-IV): sequencing the most valuable type-strain genomes for metagenomic binning, comparative biology and taxonomic classification.</title>
        <authorList>
            <person name="Goeker M."/>
        </authorList>
    </citation>
    <scope>NUCLEOTIDE SEQUENCE [LARGE SCALE GENOMIC DNA]</scope>
    <source>
        <strain evidence="6 7">DSM 45934</strain>
    </source>
</reference>
<evidence type="ECO:0000256" key="4">
    <source>
        <dbReference type="ARBA" id="ARBA00023002"/>
    </source>
</evidence>
<dbReference type="PRINTS" id="PR00420">
    <property type="entry name" value="RNGMNOXGNASE"/>
</dbReference>
<dbReference type="OrthoDB" id="4568714at2"/>
<dbReference type="SUPFAM" id="SSF51905">
    <property type="entry name" value="FAD/NAD(P)-binding domain"/>
    <property type="match status" value="1"/>
</dbReference>
<organism evidence="6 7">
    <name type="scientific">Actinocrispum wychmicini</name>
    <dbReference type="NCBI Taxonomy" id="1213861"/>
    <lineage>
        <taxon>Bacteria</taxon>
        <taxon>Bacillati</taxon>
        <taxon>Actinomycetota</taxon>
        <taxon>Actinomycetes</taxon>
        <taxon>Pseudonocardiales</taxon>
        <taxon>Pseudonocardiaceae</taxon>
        <taxon>Actinocrispum</taxon>
    </lineage>
</organism>
<name>A0A4R2JQM4_9PSEU</name>
<keyword evidence="3" id="KW-0274">FAD</keyword>
<comment type="caution">
    <text evidence="6">The sequence shown here is derived from an EMBL/GenBank/DDBJ whole genome shotgun (WGS) entry which is preliminary data.</text>
</comment>
<dbReference type="EMBL" id="SLWS01000002">
    <property type="protein sequence ID" value="TCO62531.1"/>
    <property type="molecule type" value="Genomic_DNA"/>
</dbReference>